<keyword evidence="6" id="KW-0560">Oxidoreductase</keyword>
<evidence type="ECO:0000256" key="2">
    <source>
        <dbReference type="ARBA" id="ARBA00022630"/>
    </source>
</evidence>
<dbReference type="InterPro" id="IPR036010">
    <property type="entry name" value="2Fe-2S_ferredoxin-like_sf"/>
</dbReference>
<dbReference type="SUPFAM" id="SSF52343">
    <property type="entry name" value="Ferredoxin reductase-like, C-terminal NADP-linked domain"/>
    <property type="match status" value="1"/>
</dbReference>
<dbReference type="InterPro" id="IPR039261">
    <property type="entry name" value="FNR_nucleotide-bd"/>
</dbReference>
<dbReference type="Pfam" id="PF00111">
    <property type="entry name" value="Fer2"/>
    <property type="match status" value="1"/>
</dbReference>
<dbReference type="PRINTS" id="PR00410">
    <property type="entry name" value="PHEHYDRXLASE"/>
</dbReference>
<dbReference type="PANTHER" id="PTHR47354:SF8">
    <property type="entry name" value="1,2-PHENYLACETYL-COA EPOXIDASE, SUBUNIT E"/>
    <property type="match status" value="1"/>
</dbReference>
<evidence type="ECO:0000256" key="1">
    <source>
        <dbReference type="ARBA" id="ARBA00001974"/>
    </source>
</evidence>
<evidence type="ECO:0000259" key="10">
    <source>
        <dbReference type="PROSITE" id="PS51384"/>
    </source>
</evidence>
<evidence type="ECO:0000256" key="8">
    <source>
        <dbReference type="ARBA" id="ARBA00023014"/>
    </source>
</evidence>
<dbReference type="Proteomes" id="UP001500635">
    <property type="component" value="Unassembled WGS sequence"/>
</dbReference>
<dbReference type="InterPro" id="IPR050415">
    <property type="entry name" value="MRET"/>
</dbReference>
<dbReference type="PROSITE" id="PS00197">
    <property type="entry name" value="2FE2S_FER_1"/>
    <property type="match status" value="1"/>
</dbReference>
<dbReference type="PROSITE" id="PS51085">
    <property type="entry name" value="2FE2S_FER_2"/>
    <property type="match status" value="1"/>
</dbReference>
<dbReference type="RefSeq" id="WP_344998511.1">
    <property type="nucleotide sequence ID" value="NZ_BAABFR010000066.1"/>
</dbReference>
<name>A0ABP8K0X4_9ACTN</name>
<dbReference type="Pfam" id="PF00970">
    <property type="entry name" value="FAD_binding_6"/>
    <property type="match status" value="1"/>
</dbReference>
<dbReference type="Gene3D" id="3.40.50.80">
    <property type="entry name" value="Nucleotide-binding domain of ferredoxin-NADP reductase (FNR) module"/>
    <property type="match status" value="1"/>
</dbReference>
<dbReference type="PRINTS" id="PR00371">
    <property type="entry name" value="FPNCR"/>
</dbReference>
<keyword evidence="7" id="KW-0408">Iron</keyword>
<evidence type="ECO:0000256" key="6">
    <source>
        <dbReference type="ARBA" id="ARBA00023002"/>
    </source>
</evidence>
<gene>
    <name evidence="11" type="ORF">GCM10023147_35820</name>
</gene>
<evidence type="ECO:0000313" key="12">
    <source>
        <dbReference type="Proteomes" id="UP001500635"/>
    </source>
</evidence>
<feature type="domain" description="FAD-binding FR-type" evidence="10">
    <location>
        <begin position="1"/>
        <end position="106"/>
    </location>
</feature>
<reference evidence="12" key="1">
    <citation type="journal article" date="2019" name="Int. J. Syst. Evol. Microbiol.">
        <title>The Global Catalogue of Microorganisms (GCM) 10K type strain sequencing project: providing services to taxonomists for standard genome sequencing and annotation.</title>
        <authorList>
            <consortium name="The Broad Institute Genomics Platform"/>
            <consortium name="The Broad Institute Genome Sequencing Center for Infectious Disease"/>
            <person name="Wu L."/>
            <person name="Ma J."/>
        </authorList>
    </citation>
    <scope>NUCLEOTIDE SEQUENCE [LARGE SCALE GENOMIC DNA]</scope>
    <source>
        <strain evidence="12">JCM 17688</strain>
    </source>
</reference>
<keyword evidence="12" id="KW-1185">Reference proteome</keyword>
<dbReference type="InterPro" id="IPR001709">
    <property type="entry name" value="Flavoprot_Pyr_Nucl_cyt_Rdtase"/>
</dbReference>
<keyword evidence="5" id="KW-0274">FAD</keyword>
<keyword evidence="8" id="KW-0411">Iron-sulfur</keyword>
<comment type="caution">
    <text evidence="11">The sequence shown here is derived from an EMBL/GenBank/DDBJ whole genome shotgun (WGS) entry which is preliminary data.</text>
</comment>
<dbReference type="PANTHER" id="PTHR47354">
    <property type="entry name" value="NADH OXIDOREDUCTASE HCR"/>
    <property type="match status" value="1"/>
</dbReference>
<evidence type="ECO:0000256" key="5">
    <source>
        <dbReference type="ARBA" id="ARBA00022827"/>
    </source>
</evidence>
<dbReference type="SUPFAM" id="SSF54292">
    <property type="entry name" value="2Fe-2S ferredoxin-like"/>
    <property type="match status" value="1"/>
</dbReference>
<dbReference type="CDD" id="cd00207">
    <property type="entry name" value="fer2"/>
    <property type="match status" value="1"/>
</dbReference>
<evidence type="ECO:0000313" key="11">
    <source>
        <dbReference type="EMBL" id="GAA4399003.1"/>
    </source>
</evidence>
<feature type="domain" description="2Fe-2S ferredoxin-type" evidence="9">
    <location>
        <begin position="267"/>
        <end position="355"/>
    </location>
</feature>
<organism evidence="11 12">
    <name type="scientific">Tsukamurella soli</name>
    <dbReference type="NCBI Taxonomy" id="644556"/>
    <lineage>
        <taxon>Bacteria</taxon>
        <taxon>Bacillati</taxon>
        <taxon>Actinomycetota</taxon>
        <taxon>Actinomycetes</taxon>
        <taxon>Mycobacteriales</taxon>
        <taxon>Tsukamurellaceae</taxon>
        <taxon>Tsukamurella</taxon>
    </lineage>
</organism>
<evidence type="ECO:0000256" key="4">
    <source>
        <dbReference type="ARBA" id="ARBA00022723"/>
    </source>
</evidence>
<evidence type="ECO:0000256" key="3">
    <source>
        <dbReference type="ARBA" id="ARBA00022714"/>
    </source>
</evidence>
<keyword evidence="3" id="KW-0001">2Fe-2S</keyword>
<accession>A0ABP8K0X4</accession>
<dbReference type="CDD" id="cd06214">
    <property type="entry name" value="PA_degradation_oxidoreductase_like"/>
    <property type="match status" value="1"/>
</dbReference>
<dbReference type="SUPFAM" id="SSF63380">
    <property type="entry name" value="Riboflavin synthase domain-like"/>
    <property type="match status" value="1"/>
</dbReference>
<dbReference type="EMBL" id="BAABFR010000066">
    <property type="protein sequence ID" value="GAA4399003.1"/>
    <property type="molecule type" value="Genomic_DNA"/>
</dbReference>
<dbReference type="Gene3D" id="2.40.30.10">
    <property type="entry name" value="Translation factors"/>
    <property type="match status" value="1"/>
</dbReference>
<keyword evidence="2" id="KW-0285">Flavoprotein</keyword>
<evidence type="ECO:0000256" key="7">
    <source>
        <dbReference type="ARBA" id="ARBA00023004"/>
    </source>
</evidence>
<proteinExistence type="predicted"/>
<dbReference type="InterPro" id="IPR008333">
    <property type="entry name" value="Cbr1-like_FAD-bd_dom"/>
</dbReference>
<dbReference type="InterPro" id="IPR001041">
    <property type="entry name" value="2Fe-2S_ferredoxin-type"/>
</dbReference>
<dbReference type="InterPro" id="IPR001433">
    <property type="entry name" value="OxRdtase_FAD/NAD-bd"/>
</dbReference>
<dbReference type="InterPro" id="IPR017938">
    <property type="entry name" value="Riboflavin_synthase-like_b-brl"/>
</dbReference>
<dbReference type="Pfam" id="PF00175">
    <property type="entry name" value="NAD_binding_1"/>
    <property type="match status" value="1"/>
</dbReference>
<dbReference type="PROSITE" id="PS51384">
    <property type="entry name" value="FAD_FR"/>
    <property type="match status" value="1"/>
</dbReference>
<dbReference type="InterPro" id="IPR017927">
    <property type="entry name" value="FAD-bd_FR_type"/>
</dbReference>
<protein>
    <submittedName>
        <fullName evidence="11">Ferredoxin--NADP reductase</fullName>
    </submittedName>
</protein>
<evidence type="ECO:0000259" key="9">
    <source>
        <dbReference type="PROSITE" id="PS51085"/>
    </source>
</evidence>
<dbReference type="Gene3D" id="3.10.20.30">
    <property type="match status" value="1"/>
</dbReference>
<dbReference type="InterPro" id="IPR006058">
    <property type="entry name" value="2Fe2S_fd_BS"/>
</dbReference>
<comment type="cofactor">
    <cofactor evidence="1">
        <name>FAD</name>
        <dbReference type="ChEBI" id="CHEBI:57692"/>
    </cofactor>
</comment>
<sequence length="355" mass="37284">MTVYRVQVGKVVAETEDAHSIEFVIPDEHRDRFAYRPGQFLTVRVPSDRTGSVARCYSLCAGPSEGAVRVAVKRTAGGYASNWLCDNATPGLELDVLAPAGVFTPRSLDDDLLLFAGGSGVTPVLAIVEETLAAGTGSVVLIYANRDAGSVIFAGRLAELSRAYPDRLTVVHWLESLQGLPAAAQLGALARPWAGRAVYVCGPAPFMDAVVGAMGSLGVARRDVHMERFRSLPRNPFEAQDQAAAEAETLADAEPEAVAASAAPVVGTVTVDLDGATHTLAWPGDKRLLDVMLDADLAAPYSCREGSCGACACRLVRGRVAMADNDVLDEADIADGLILACQATPVTDDVAIDYG</sequence>
<keyword evidence="4" id="KW-0479">Metal-binding</keyword>
<dbReference type="InterPro" id="IPR012675">
    <property type="entry name" value="Beta-grasp_dom_sf"/>
</dbReference>